<organism evidence="2 3">
    <name type="scientific">candidate division WOR-3 bacterium</name>
    <dbReference type="NCBI Taxonomy" id="2052148"/>
    <lineage>
        <taxon>Bacteria</taxon>
        <taxon>Bacteria division WOR-3</taxon>
    </lineage>
</organism>
<feature type="transmembrane region" description="Helical" evidence="1">
    <location>
        <begin position="39"/>
        <end position="57"/>
    </location>
</feature>
<gene>
    <name evidence="2" type="ORF">GF359_02065</name>
</gene>
<reference evidence="2" key="1">
    <citation type="submission" date="2019-11" db="EMBL/GenBank/DDBJ databases">
        <title>Microbial mats filling the niche in hypersaline microbial mats.</title>
        <authorList>
            <person name="Wong H.L."/>
            <person name="Macleod F.I."/>
            <person name="White R.A. III"/>
            <person name="Burns B.P."/>
        </authorList>
    </citation>
    <scope>NUCLEOTIDE SEQUENCE</scope>
    <source>
        <strain evidence="2">Bin_327</strain>
    </source>
</reference>
<evidence type="ECO:0000256" key="1">
    <source>
        <dbReference type="SAM" id="Phobius"/>
    </source>
</evidence>
<dbReference type="AlphaFoldDB" id="A0A9D5K9D0"/>
<proteinExistence type="predicted"/>
<evidence type="ECO:0000313" key="2">
    <source>
        <dbReference type="EMBL" id="MBD3363979.1"/>
    </source>
</evidence>
<sequence length="178" mass="20837">MAKEKLKDKAKTVPDKTSAIPREIEWNVFLAPERPWRTVIVLVLILGMILLIGKFVFDVVPGDDPSIRILPAILAGLLTFILFFATLNNYFVPIHYHLDRENIIIKKFYYTDRRPWSMFRRFFMTRSGIVLSTFATRRKFLDNTRGVQLLLPTDRQKREKVLDFIQSKVPLDPGQSRQ</sequence>
<comment type="caution">
    <text evidence="2">The sequence shown here is derived from an EMBL/GenBank/DDBJ whole genome shotgun (WGS) entry which is preliminary data.</text>
</comment>
<dbReference type="Proteomes" id="UP000630660">
    <property type="component" value="Unassembled WGS sequence"/>
</dbReference>
<keyword evidence="1" id="KW-1133">Transmembrane helix</keyword>
<keyword evidence="1" id="KW-0472">Membrane</keyword>
<dbReference type="EMBL" id="WJKJ01000063">
    <property type="protein sequence ID" value="MBD3363979.1"/>
    <property type="molecule type" value="Genomic_DNA"/>
</dbReference>
<feature type="transmembrane region" description="Helical" evidence="1">
    <location>
        <begin position="69"/>
        <end position="91"/>
    </location>
</feature>
<evidence type="ECO:0000313" key="3">
    <source>
        <dbReference type="Proteomes" id="UP000630660"/>
    </source>
</evidence>
<name>A0A9D5K9D0_UNCW3</name>
<keyword evidence="1" id="KW-0812">Transmembrane</keyword>
<protein>
    <submittedName>
        <fullName evidence="2">Uncharacterized protein</fullName>
    </submittedName>
</protein>
<accession>A0A9D5K9D0</accession>